<dbReference type="GO" id="GO:0007507">
    <property type="term" value="P:heart development"/>
    <property type="evidence" value="ECO:0007669"/>
    <property type="project" value="TreeGrafter"/>
</dbReference>
<feature type="region of interest" description="Disordered" evidence="7">
    <location>
        <begin position="658"/>
        <end position="695"/>
    </location>
</feature>
<dbReference type="SUPFAM" id="SSF49417">
    <property type="entry name" value="p53-like transcription factors"/>
    <property type="match status" value="1"/>
</dbReference>
<feature type="compositionally biased region" description="Low complexity" evidence="7">
    <location>
        <begin position="768"/>
        <end position="782"/>
    </location>
</feature>
<feature type="compositionally biased region" description="Low complexity" evidence="7">
    <location>
        <begin position="1"/>
        <end position="13"/>
    </location>
</feature>
<dbReference type="PROSITE" id="PS50252">
    <property type="entry name" value="TBOX_3"/>
    <property type="match status" value="1"/>
</dbReference>
<feature type="compositionally biased region" description="Low complexity" evidence="7">
    <location>
        <begin position="681"/>
        <end position="695"/>
    </location>
</feature>
<keyword evidence="5 6" id="KW-0539">Nucleus</keyword>
<dbReference type="GO" id="GO:0000785">
    <property type="term" value="C:chromatin"/>
    <property type="evidence" value="ECO:0007669"/>
    <property type="project" value="TreeGrafter"/>
</dbReference>
<evidence type="ECO:0000313" key="9">
    <source>
        <dbReference type="EMBL" id="KAH7637257.1"/>
    </source>
</evidence>
<feature type="compositionally biased region" description="Low complexity" evidence="7">
    <location>
        <begin position="296"/>
        <end position="327"/>
    </location>
</feature>
<comment type="caution">
    <text evidence="9">The sequence shown here is derived from an EMBL/GenBank/DDBJ whole genome shotgun (WGS) entry which is preliminary data.</text>
</comment>
<feature type="domain" description="T-box" evidence="8">
    <location>
        <begin position="348"/>
        <end position="556"/>
    </location>
</feature>
<proteinExistence type="predicted"/>
<feature type="compositionally biased region" description="Low complexity" evidence="7">
    <location>
        <begin position="245"/>
        <end position="277"/>
    </location>
</feature>
<dbReference type="GO" id="GO:0000981">
    <property type="term" value="F:DNA-binding transcription factor activity, RNA polymerase II-specific"/>
    <property type="evidence" value="ECO:0007669"/>
    <property type="project" value="TreeGrafter"/>
</dbReference>
<feature type="region of interest" description="Disordered" evidence="7">
    <location>
        <begin position="713"/>
        <end position="737"/>
    </location>
</feature>
<feature type="compositionally biased region" description="Pro residues" evidence="7">
    <location>
        <begin position="662"/>
        <end position="673"/>
    </location>
</feature>
<dbReference type="InterPro" id="IPR008967">
    <property type="entry name" value="p53-like_TF_DNA-bd_sf"/>
</dbReference>
<feature type="region of interest" description="Disordered" evidence="7">
    <location>
        <begin position="245"/>
        <end position="330"/>
    </location>
</feature>
<dbReference type="InterPro" id="IPR018186">
    <property type="entry name" value="TF_T-box_CS"/>
</dbReference>
<evidence type="ECO:0000256" key="3">
    <source>
        <dbReference type="ARBA" id="ARBA00023125"/>
    </source>
</evidence>
<feature type="compositionally biased region" description="Low complexity" evidence="7">
    <location>
        <begin position="43"/>
        <end position="54"/>
    </location>
</feature>
<sequence>MEPSSQPQQQQKSSLKRKISTDLDHNNGNSNSNDDDNDESMITTTSTSTTNSVDPTIVSSTITAATTTTLANNYMGPNTGYLQSSSGLSHSADNYLQQFHYYQTQQQQQQRINAASSMMKGSQMINENNKSPPPMTSTTTTTTTKSTDFSINAIIGSNNNSNNNHQHYLNHHHQHQNGFFDMIDYSKSNIHNHNHHHHHTQQKAAQKAAAMHAALMFNTAAAAAAAASAAGYTSFPMDSPRSISFHSPSPTLSSSSSSNSKDLITTTPPTTTTTTATLKNQSPRNLLNKDRSISRNNSPATSNSSSSPSSSSSSTSSTTTTTSTNNPYAPLLKPKYNCENLAKVECHLENKELWDKFHELGTEMIITKTGRRMFPTLRCSFSGIETTIASMLAHNPHHHHHNHHHQNDVRFYVCMDIIPIDNKRYRYAYHRSSWLVAGKADPPSPSRLYIHPDTPYSIEQLRKQVISFEKVKLTNNEMDKSGHIVLNSMHRYQPRIHLIIRKNPQYFNMPITDIESELHRTFIFPETVFTAVTAYQNQLITKLKIDSNPFAKGFRDSSRLSDLDRETMESMMTDQCFTARSFFAAAAAAAAATGSPFSMPPIPGYPDITDPRMANFIRERMLFGLPPGTGNPANFSDIVGQQFPVGSHPFASNPSMLWSVPACPPPPPPPPPSSGGKATGQQQQQQQQPQSSPSIEQLQQIYMQNPWYAAAMLSGNNNNNGRIPPPDSSPVHQSSNLNGSSNFNLAATQLATNPQLWAAFAAAYGNGPTMSTAQQQQQQPQSHQPPPPQPSTSPTSNHHHHLGPIIHNNKQIPSPDTFFTTKTNIETEKKSISRMLELSPDSKSIKQELDNNNITTTMIDVTINNSSTSPKRSTTNETASVA</sequence>
<reference evidence="9" key="1">
    <citation type="submission" date="2020-06" db="EMBL/GenBank/DDBJ databases">
        <authorList>
            <person name="Ji K."/>
            <person name="Li J."/>
        </authorList>
    </citation>
    <scope>NUCLEOTIDE SEQUENCE</scope>
    <source>
        <strain evidence="9">JKM2019</strain>
        <tissue evidence="9">Whole body</tissue>
    </source>
</reference>
<dbReference type="AlphaFoldDB" id="A0A9D4NSW8"/>
<dbReference type="GO" id="GO:0045893">
    <property type="term" value="P:positive regulation of DNA-templated transcription"/>
    <property type="evidence" value="ECO:0007669"/>
    <property type="project" value="InterPro"/>
</dbReference>
<evidence type="ECO:0000259" key="8">
    <source>
        <dbReference type="PROSITE" id="PS50252"/>
    </source>
</evidence>
<dbReference type="PROSITE" id="PS01283">
    <property type="entry name" value="TBOX_1"/>
    <property type="match status" value="1"/>
</dbReference>
<dbReference type="InterPro" id="IPR046360">
    <property type="entry name" value="T-box_DNA-bd"/>
</dbReference>
<feature type="compositionally biased region" description="Polar residues" evidence="7">
    <location>
        <begin position="808"/>
        <end position="818"/>
    </location>
</feature>
<dbReference type="InterPro" id="IPR036960">
    <property type="entry name" value="T-box_sf"/>
</dbReference>
<dbReference type="Proteomes" id="UP000828236">
    <property type="component" value="Unassembled WGS sequence"/>
</dbReference>
<dbReference type="FunFam" id="2.60.40.820:FF:000008">
    <property type="entry name" value="T-box transcription factor TBX20"/>
    <property type="match status" value="1"/>
</dbReference>
<keyword evidence="2" id="KW-0805">Transcription regulation</keyword>
<evidence type="ECO:0000256" key="2">
    <source>
        <dbReference type="ARBA" id="ARBA00023015"/>
    </source>
</evidence>
<dbReference type="PANTHER" id="PTHR11267">
    <property type="entry name" value="T-BOX PROTEIN-RELATED"/>
    <property type="match status" value="1"/>
</dbReference>
<dbReference type="SMART" id="SM00425">
    <property type="entry name" value="TBOX"/>
    <property type="match status" value="1"/>
</dbReference>
<gene>
    <name evidence="9" type="ORF">HUG17_7463</name>
</gene>
<evidence type="ECO:0000256" key="4">
    <source>
        <dbReference type="ARBA" id="ARBA00023163"/>
    </source>
</evidence>
<evidence type="ECO:0000256" key="7">
    <source>
        <dbReference type="SAM" id="MobiDB-lite"/>
    </source>
</evidence>
<evidence type="ECO:0000256" key="1">
    <source>
        <dbReference type="ARBA" id="ARBA00004123"/>
    </source>
</evidence>
<dbReference type="GO" id="GO:0005634">
    <property type="term" value="C:nucleus"/>
    <property type="evidence" value="ECO:0007669"/>
    <property type="project" value="UniProtKB-SubCell"/>
</dbReference>
<feature type="region of interest" description="Disordered" evidence="7">
    <location>
        <begin position="767"/>
        <end position="818"/>
    </location>
</feature>
<feature type="region of interest" description="Disordered" evidence="7">
    <location>
        <begin position="1"/>
        <end position="54"/>
    </location>
</feature>
<dbReference type="Gene3D" id="2.60.40.820">
    <property type="entry name" value="Transcription factor, T-box"/>
    <property type="match status" value="1"/>
</dbReference>
<dbReference type="CDD" id="cd20193">
    <property type="entry name" value="T-box_TBX20-like"/>
    <property type="match status" value="1"/>
</dbReference>
<keyword evidence="4" id="KW-0804">Transcription</keyword>
<evidence type="ECO:0000256" key="6">
    <source>
        <dbReference type="PROSITE-ProRule" id="PRU00201"/>
    </source>
</evidence>
<dbReference type="Pfam" id="PF00907">
    <property type="entry name" value="T-box"/>
    <property type="match status" value="1"/>
</dbReference>
<comment type="subcellular location">
    <subcellularLocation>
        <location evidence="1 6">Nucleus</location>
    </subcellularLocation>
</comment>
<dbReference type="InterPro" id="IPR001699">
    <property type="entry name" value="TF_T-box"/>
</dbReference>
<reference evidence="9" key="2">
    <citation type="journal article" date="2021" name="World Allergy Organ. J.">
        <title>Chromosome-level assembly of Dermatophagoides farinae genome and transcriptome reveals two novel allergens Der f 37 and Der f 39.</title>
        <authorList>
            <person name="Chen J."/>
            <person name="Cai Z."/>
            <person name="Fan D."/>
            <person name="Hu J."/>
            <person name="Hou Y."/>
            <person name="He Y."/>
            <person name="Zhang Z."/>
            <person name="Zhao Z."/>
            <person name="Gao P."/>
            <person name="Hu W."/>
            <person name="Sun J."/>
            <person name="Li J."/>
            <person name="Ji K."/>
        </authorList>
    </citation>
    <scope>NUCLEOTIDE SEQUENCE</scope>
    <source>
        <strain evidence="9">JKM2019</strain>
    </source>
</reference>
<accession>A0A9D4NSW8</accession>
<protein>
    <submittedName>
        <fullName evidence="9">T-box protein h15-like isoform x1</fullName>
    </submittedName>
</protein>
<evidence type="ECO:0000256" key="5">
    <source>
        <dbReference type="ARBA" id="ARBA00023242"/>
    </source>
</evidence>
<comment type="caution">
    <text evidence="6">Lacks conserved residue(s) required for the propagation of feature annotation.</text>
</comment>
<dbReference type="GO" id="GO:0000978">
    <property type="term" value="F:RNA polymerase II cis-regulatory region sequence-specific DNA binding"/>
    <property type="evidence" value="ECO:0007669"/>
    <property type="project" value="InterPro"/>
</dbReference>
<keyword evidence="3 6" id="KW-0238">DNA-binding</keyword>
<dbReference type="EMBL" id="SDOV01000009">
    <property type="protein sequence ID" value="KAH7637257.1"/>
    <property type="molecule type" value="Genomic_DNA"/>
</dbReference>
<dbReference type="GO" id="GO:0001708">
    <property type="term" value="P:cell fate specification"/>
    <property type="evidence" value="ECO:0007669"/>
    <property type="project" value="TreeGrafter"/>
</dbReference>
<name>A0A9D4NSW8_DERFA</name>
<organism evidence="9">
    <name type="scientific">Dermatophagoides farinae</name>
    <name type="common">American house dust mite</name>
    <dbReference type="NCBI Taxonomy" id="6954"/>
    <lineage>
        <taxon>Eukaryota</taxon>
        <taxon>Metazoa</taxon>
        <taxon>Ecdysozoa</taxon>
        <taxon>Arthropoda</taxon>
        <taxon>Chelicerata</taxon>
        <taxon>Arachnida</taxon>
        <taxon>Acari</taxon>
        <taxon>Acariformes</taxon>
        <taxon>Sarcoptiformes</taxon>
        <taxon>Astigmata</taxon>
        <taxon>Psoroptidia</taxon>
        <taxon>Analgoidea</taxon>
        <taxon>Pyroglyphidae</taxon>
        <taxon>Dermatophagoidinae</taxon>
        <taxon>Dermatophagoides</taxon>
    </lineage>
</organism>
<dbReference type="PANTHER" id="PTHR11267:SF190">
    <property type="entry name" value="T-BOX TRANSCRIPTION FACTOR TBX20"/>
    <property type="match status" value="1"/>
</dbReference>